<reference evidence="7 8" key="1">
    <citation type="submission" date="2016-11" db="EMBL/GenBank/DDBJ databases">
        <authorList>
            <person name="Jaros S."/>
            <person name="Januszkiewicz K."/>
            <person name="Wedrychowicz H."/>
        </authorList>
    </citation>
    <scope>NUCLEOTIDE SEQUENCE [LARGE SCALE GENOMIC DNA]</scope>
    <source>
        <strain evidence="7 8">DSM 17737</strain>
    </source>
</reference>
<dbReference type="GO" id="GO:0032993">
    <property type="term" value="C:protein-DNA complex"/>
    <property type="evidence" value="ECO:0007669"/>
    <property type="project" value="TreeGrafter"/>
</dbReference>
<keyword evidence="4 7" id="KW-0238">DNA-binding</keyword>
<evidence type="ECO:0000313" key="8">
    <source>
        <dbReference type="Proteomes" id="UP000198461"/>
    </source>
</evidence>
<dbReference type="GO" id="GO:0003681">
    <property type="term" value="F:bent DNA binding"/>
    <property type="evidence" value="ECO:0007669"/>
    <property type="project" value="TreeGrafter"/>
</dbReference>
<dbReference type="GO" id="GO:0001217">
    <property type="term" value="F:DNA-binding transcription repressor activity"/>
    <property type="evidence" value="ECO:0007669"/>
    <property type="project" value="TreeGrafter"/>
</dbReference>
<dbReference type="InterPro" id="IPR027444">
    <property type="entry name" value="H-NS_C_dom"/>
</dbReference>
<dbReference type="RefSeq" id="WP_074201277.1">
    <property type="nucleotide sequence ID" value="NZ_FSRE01000002.1"/>
</dbReference>
<evidence type="ECO:0000313" key="7">
    <source>
        <dbReference type="EMBL" id="SIN92518.1"/>
    </source>
</evidence>
<evidence type="ECO:0000256" key="1">
    <source>
        <dbReference type="ARBA" id="ARBA00004453"/>
    </source>
</evidence>
<sequence length="126" mass="14625">MNDIEALARQKRAELRRLQRELERLEALKNKRLKVTSPEIKDVARTIQSLAKDHMMETEEVLSLVREAIERYPLKGKRGGTLGRVPPKYRNLDNPAETWSGRGRKPRWVVAALEKGLTLDDLRIRD</sequence>
<gene>
    <name evidence="7" type="ORF">SAMN05443662_1006</name>
</gene>
<name>A0A1N6FB60_9GAMM</name>
<feature type="domain" description="DNA-binding protein H-NS-like C-terminal" evidence="6">
    <location>
        <begin position="81"/>
        <end position="124"/>
    </location>
</feature>
<evidence type="ECO:0000256" key="5">
    <source>
        <dbReference type="SAM" id="Coils"/>
    </source>
</evidence>
<evidence type="ECO:0000256" key="4">
    <source>
        <dbReference type="ARBA" id="ARBA00023125"/>
    </source>
</evidence>
<keyword evidence="5" id="KW-0175">Coiled coil</keyword>
<dbReference type="AlphaFoldDB" id="A0A1N6FB60"/>
<dbReference type="STRING" id="364032.SAMN05443662_1006"/>
<organism evidence="7 8">
    <name type="scientific">Sulfurivirga caldicuralii</name>
    <dbReference type="NCBI Taxonomy" id="364032"/>
    <lineage>
        <taxon>Bacteria</taxon>
        <taxon>Pseudomonadati</taxon>
        <taxon>Pseudomonadota</taxon>
        <taxon>Gammaproteobacteria</taxon>
        <taxon>Thiotrichales</taxon>
        <taxon>Piscirickettsiaceae</taxon>
        <taxon>Sulfurivirga</taxon>
    </lineage>
</organism>
<dbReference type="GO" id="GO:0009295">
    <property type="term" value="C:nucleoid"/>
    <property type="evidence" value="ECO:0007669"/>
    <property type="project" value="UniProtKB-SubCell"/>
</dbReference>
<dbReference type="GO" id="GO:0000976">
    <property type="term" value="F:transcription cis-regulatory region binding"/>
    <property type="evidence" value="ECO:0007669"/>
    <property type="project" value="TreeGrafter"/>
</dbReference>
<keyword evidence="3" id="KW-0963">Cytoplasm</keyword>
<dbReference type="PANTHER" id="PTHR38097">
    <property type="match status" value="1"/>
</dbReference>
<comment type="similarity">
    <text evidence="2">Belongs to the histone-like protein H-NS family.</text>
</comment>
<comment type="subcellular location">
    <subcellularLocation>
        <location evidence="1">Cytoplasm</location>
        <location evidence="1">Nucleoid</location>
    </subcellularLocation>
</comment>
<dbReference type="PANTHER" id="PTHR38097:SF2">
    <property type="entry name" value="DNA-BINDING PROTEIN STPA"/>
    <property type="match status" value="1"/>
</dbReference>
<evidence type="ECO:0000259" key="6">
    <source>
        <dbReference type="SMART" id="SM00528"/>
    </source>
</evidence>
<feature type="coiled-coil region" evidence="5">
    <location>
        <begin position="1"/>
        <end position="35"/>
    </location>
</feature>
<protein>
    <submittedName>
        <fullName evidence="7">DNA-binding protein H-NS</fullName>
    </submittedName>
</protein>
<accession>A0A1N6FB60</accession>
<dbReference type="GO" id="GO:0005829">
    <property type="term" value="C:cytosol"/>
    <property type="evidence" value="ECO:0007669"/>
    <property type="project" value="TreeGrafter"/>
</dbReference>
<proteinExistence type="inferred from homology"/>
<dbReference type="Proteomes" id="UP000198461">
    <property type="component" value="Unassembled WGS sequence"/>
</dbReference>
<dbReference type="GO" id="GO:0003680">
    <property type="term" value="F:minor groove of adenine-thymine-rich DNA binding"/>
    <property type="evidence" value="ECO:0007669"/>
    <property type="project" value="TreeGrafter"/>
</dbReference>
<dbReference type="SMART" id="SM00528">
    <property type="entry name" value="HNS"/>
    <property type="match status" value="1"/>
</dbReference>
<evidence type="ECO:0000256" key="2">
    <source>
        <dbReference type="ARBA" id="ARBA00010610"/>
    </source>
</evidence>
<dbReference type="OrthoDB" id="5297879at2"/>
<evidence type="ECO:0000256" key="3">
    <source>
        <dbReference type="ARBA" id="ARBA00022490"/>
    </source>
</evidence>
<dbReference type="Gene3D" id="4.10.430.10">
    <property type="entry name" value="Histone-like protein H-NS, C-terminal domain"/>
    <property type="match status" value="1"/>
</dbReference>
<dbReference type="InterPro" id="IPR037150">
    <property type="entry name" value="H-NS_C_dom_sf"/>
</dbReference>
<dbReference type="Pfam" id="PF00816">
    <property type="entry name" value="Histone_HNS"/>
    <property type="match status" value="1"/>
</dbReference>
<keyword evidence="8" id="KW-1185">Reference proteome</keyword>
<dbReference type="EMBL" id="FSRE01000002">
    <property type="protein sequence ID" value="SIN92518.1"/>
    <property type="molecule type" value="Genomic_DNA"/>
</dbReference>
<dbReference type="SUPFAM" id="SSF81273">
    <property type="entry name" value="H-NS histone-like proteins"/>
    <property type="match status" value="1"/>
</dbReference>